<evidence type="ECO:0000313" key="8">
    <source>
        <dbReference type="EMBL" id="RCR67430.1"/>
    </source>
</evidence>
<feature type="transmembrane region" description="Helical" evidence="6">
    <location>
        <begin position="216"/>
        <end position="237"/>
    </location>
</feature>
<feature type="transmembrane region" description="Helical" evidence="6">
    <location>
        <begin position="79"/>
        <end position="102"/>
    </location>
</feature>
<dbReference type="PANTHER" id="PTHR12677">
    <property type="entry name" value="GOLGI APPARATUS MEMBRANE PROTEIN TVP38-RELATED"/>
    <property type="match status" value="1"/>
</dbReference>
<dbReference type="PANTHER" id="PTHR12677:SF59">
    <property type="entry name" value="GOLGI APPARATUS MEMBRANE PROTEIN TVP38-RELATED"/>
    <property type="match status" value="1"/>
</dbReference>
<evidence type="ECO:0000256" key="4">
    <source>
        <dbReference type="ARBA" id="ARBA00022989"/>
    </source>
</evidence>
<evidence type="ECO:0000256" key="6">
    <source>
        <dbReference type="RuleBase" id="RU366058"/>
    </source>
</evidence>
<dbReference type="Pfam" id="PF09335">
    <property type="entry name" value="VTT_dom"/>
    <property type="match status" value="1"/>
</dbReference>
<evidence type="ECO:0000313" key="9">
    <source>
        <dbReference type="Proteomes" id="UP000253383"/>
    </source>
</evidence>
<dbReference type="EMBL" id="QOWE01000019">
    <property type="protein sequence ID" value="RCR67430.1"/>
    <property type="molecule type" value="Genomic_DNA"/>
</dbReference>
<evidence type="ECO:0000256" key="5">
    <source>
        <dbReference type="ARBA" id="ARBA00023136"/>
    </source>
</evidence>
<comment type="caution">
    <text evidence="8">The sequence shown here is derived from an EMBL/GenBank/DDBJ whole genome shotgun (WGS) entry which is preliminary data.</text>
</comment>
<evidence type="ECO:0000256" key="1">
    <source>
        <dbReference type="ARBA" id="ARBA00004651"/>
    </source>
</evidence>
<evidence type="ECO:0000256" key="3">
    <source>
        <dbReference type="ARBA" id="ARBA00022692"/>
    </source>
</evidence>
<organism evidence="8 9">
    <name type="scientific">Larkinella punicea</name>
    <dbReference type="NCBI Taxonomy" id="2315727"/>
    <lineage>
        <taxon>Bacteria</taxon>
        <taxon>Pseudomonadati</taxon>
        <taxon>Bacteroidota</taxon>
        <taxon>Cytophagia</taxon>
        <taxon>Cytophagales</taxon>
        <taxon>Spirosomataceae</taxon>
        <taxon>Larkinella</taxon>
    </lineage>
</organism>
<feature type="domain" description="VTT" evidence="7">
    <location>
        <begin position="94"/>
        <end position="211"/>
    </location>
</feature>
<dbReference type="InterPro" id="IPR015414">
    <property type="entry name" value="TMEM64"/>
</dbReference>
<gene>
    <name evidence="8" type="ORF">DUE52_21750</name>
</gene>
<dbReference type="InterPro" id="IPR032816">
    <property type="entry name" value="VTT_dom"/>
</dbReference>
<accession>A0A368JIE2</accession>
<name>A0A368JIE2_9BACT</name>
<keyword evidence="9" id="KW-1185">Reference proteome</keyword>
<dbReference type="GO" id="GO:0005886">
    <property type="term" value="C:plasma membrane"/>
    <property type="evidence" value="ECO:0007669"/>
    <property type="project" value="UniProtKB-SubCell"/>
</dbReference>
<sequence length="243" mass="26450">MKQEKVIQMSTSKPPALRSSWLQHLPLVVTGLLILSFGLAYGLVPEFRAFLREAVDVLSGDDEKRITRWVAQFGWRGPFLLIVAMIAQIFLVIIPSWGLMIVSVLAYGPVWGTVLSLVATAIAASIGYGVGKSVGDATVRKLVGGKTEKKVTDWVQQYGFWAVVFARASPFISGDAISLIGGISRIGFPKFISATVLGATPLVVAIGYFGENTQRLKVGFGWMTAVSLLLFAGYYLYRKKKEG</sequence>
<feature type="transmembrane region" description="Helical" evidence="6">
    <location>
        <begin position="21"/>
        <end position="44"/>
    </location>
</feature>
<dbReference type="Proteomes" id="UP000253383">
    <property type="component" value="Unassembled WGS sequence"/>
</dbReference>
<feature type="transmembrane region" description="Helical" evidence="6">
    <location>
        <begin position="191"/>
        <end position="210"/>
    </location>
</feature>
<evidence type="ECO:0000259" key="7">
    <source>
        <dbReference type="Pfam" id="PF09335"/>
    </source>
</evidence>
<keyword evidence="4 6" id="KW-1133">Transmembrane helix</keyword>
<comment type="subcellular location">
    <subcellularLocation>
        <location evidence="1 6">Cell membrane</location>
        <topology evidence="1 6">Multi-pass membrane protein</topology>
    </subcellularLocation>
</comment>
<keyword evidence="3 6" id="KW-0812">Transmembrane</keyword>
<proteinExistence type="inferred from homology"/>
<dbReference type="AlphaFoldDB" id="A0A368JIE2"/>
<keyword evidence="2 6" id="KW-1003">Cell membrane</keyword>
<reference evidence="8 9" key="1">
    <citation type="submission" date="2018-07" db="EMBL/GenBank/DDBJ databases">
        <title>Genome analysis of Larkinella rosea.</title>
        <authorList>
            <person name="Zhou Z."/>
            <person name="Wang G."/>
        </authorList>
    </citation>
    <scope>NUCLEOTIDE SEQUENCE [LARGE SCALE GENOMIC DNA]</scope>
    <source>
        <strain evidence="9">zzj9</strain>
    </source>
</reference>
<protein>
    <recommendedName>
        <fullName evidence="6">TVP38/TMEM64 family membrane protein</fullName>
    </recommendedName>
</protein>
<keyword evidence="5 6" id="KW-0472">Membrane</keyword>
<comment type="similarity">
    <text evidence="6">Belongs to the TVP38/TMEM64 family.</text>
</comment>
<feature type="transmembrane region" description="Helical" evidence="6">
    <location>
        <begin position="109"/>
        <end position="130"/>
    </location>
</feature>
<evidence type="ECO:0000256" key="2">
    <source>
        <dbReference type="ARBA" id="ARBA00022475"/>
    </source>
</evidence>